<dbReference type="RefSeq" id="XP_005768589.1">
    <property type="nucleotide sequence ID" value="XM_005768532.1"/>
</dbReference>
<organism evidence="2 3">
    <name type="scientific">Emiliania huxleyi (strain CCMP1516)</name>
    <dbReference type="NCBI Taxonomy" id="280463"/>
    <lineage>
        <taxon>Eukaryota</taxon>
        <taxon>Haptista</taxon>
        <taxon>Haptophyta</taxon>
        <taxon>Prymnesiophyceae</taxon>
        <taxon>Isochrysidales</taxon>
        <taxon>Noelaerhabdaceae</taxon>
        <taxon>Emiliania</taxon>
    </lineage>
</organism>
<reference evidence="2" key="2">
    <citation type="submission" date="2024-10" db="UniProtKB">
        <authorList>
            <consortium name="EnsemblProtists"/>
        </authorList>
    </citation>
    <scope>IDENTIFICATION</scope>
</reference>
<dbReference type="Pfam" id="PF04979">
    <property type="entry name" value="IPP-2"/>
    <property type="match status" value="1"/>
</dbReference>
<dbReference type="GO" id="GO:0004864">
    <property type="term" value="F:protein phosphatase inhibitor activity"/>
    <property type="evidence" value="ECO:0007669"/>
    <property type="project" value="InterPro"/>
</dbReference>
<dbReference type="PaxDb" id="2903-EOD16160"/>
<reference evidence="3" key="1">
    <citation type="journal article" date="2013" name="Nature">
        <title>Pan genome of the phytoplankton Emiliania underpins its global distribution.</title>
        <authorList>
            <person name="Read B.A."/>
            <person name="Kegel J."/>
            <person name="Klute M.J."/>
            <person name="Kuo A."/>
            <person name="Lefebvre S.C."/>
            <person name="Maumus F."/>
            <person name="Mayer C."/>
            <person name="Miller J."/>
            <person name="Monier A."/>
            <person name="Salamov A."/>
            <person name="Young J."/>
            <person name="Aguilar M."/>
            <person name="Claverie J.M."/>
            <person name="Frickenhaus S."/>
            <person name="Gonzalez K."/>
            <person name="Herman E.K."/>
            <person name="Lin Y.C."/>
            <person name="Napier J."/>
            <person name="Ogata H."/>
            <person name="Sarno A.F."/>
            <person name="Shmutz J."/>
            <person name="Schroeder D."/>
            <person name="de Vargas C."/>
            <person name="Verret F."/>
            <person name="von Dassow P."/>
            <person name="Valentin K."/>
            <person name="Van de Peer Y."/>
            <person name="Wheeler G."/>
            <person name="Dacks J.B."/>
            <person name="Delwiche C.F."/>
            <person name="Dyhrman S.T."/>
            <person name="Glockner G."/>
            <person name="John U."/>
            <person name="Richards T."/>
            <person name="Worden A.Z."/>
            <person name="Zhang X."/>
            <person name="Grigoriev I.V."/>
            <person name="Allen A.E."/>
            <person name="Bidle K."/>
            <person name="Borodovsky M."/>
            <person name="Bowler C."/>
            <person name="Brownlee C."/>
            <person name="Cock J.M."/>
            <person name="Elias M."/>
            <person name="Gladyshev V.N."/>
            <person name="Groth M."/>
            <person name="Guda C."/>
            <person name="Hadaegh A."/>
            <person name="Iglesias-Rodriguez M.D."/>
            <person name="Jenkins J."/>
            <person name="Jones B.M."/>
            <person name="Lawson T."/>
            <person name="Leese F."/>
            <person name="Lindquist E."/>
            <person name="Lobanov A."/>
            <person name="Lomsadze A."/>
            <person name="Malik S.B."/>
            <person name="Marsh M.E."/>
            <person name="Mackinder L."/>
            <person name="Mock T."/>
            <person name="Mueller-Roeber B."/>
            <person name="Pagarete A."/>
            <person name="Parker M."/>
            <person name="Probert I."/>
            <person name="Quesneville H."/>
            <person name="Raines C."/>
            <person name="Rensing S.A."/>
            <person name="Riano-Pachon D.M."/>
            <person name="Richier S."/>
            <person name="Rokitta S."/>
            <person name="Shiraiwa Y."/>
            <person name="Soanes D.M."/>
            <person name="van der Giezen M."/>
            <person name="Wahlund T.M."/>
            <person name="Williams B."/>
            <person name="Wilson W."/>
            <person name="Wolfe G."/>
            <person name="Wurch L.L."/>
        </authorList>
    </citation>
    <scope>NUCLEOTIDE SEQUENCE</scope>
</reference>
<dbReference type="AlphaFoldDB" id="A0A0D3IY25"/>
<dbReference type="GeneID" id="17262310"/>
<dbReference type="GO" id="GO:0009966">
    <property type="term" value="P:regulation of signal transduction"/>
    <property type="evidence" value="ECO:0007669"/>
    <property type="project" value="InterPro"/>
</dbReference>
<dbReference type="HOGENOM" id="CLU_1889694_0_0_1"/>
<feature type="compositionally biased region" description="Gly residues" evidence="1">
    <location>
        <begin position="111"/>
        <end position="121"/>
    </location>
</feature>
<protein>
    <submittedName>
        <fullName evidence="2">Uncharacterized protein</fullName>
    </submittedName>
</protein>
<name>A0A0D3IY25_EMIH1</name>
<evidence type="ECO:0000313" key="3">
    <source>
        <dbReference type="Proteomes" id="UP000013827"/>
    </source>
</evidence>
<accession>A0A0D3IY25</accession>
<keyword evidence="3" id="KW-1185">Reference proteome</keyword>
<evidence type="ECO:0000256" key="1">
    <source>
        <dbReference type="SAM" id="MobiDB-lite"/>
    </source>
</evidence>
<feature type="region of interest" description="Disordered" evidence="1">
    <location>
        <begin position="76"/>
        <end position="135"/>
    </location>
</feature>
<evidence type="ECO:0000313" key="2">
    <source>
        <dbReference type="EnsemblProtists" id="EOD16160"/>
    </source>
</evidence>
<dbReference type="EnsemblProtists" id="EOD16160">
    <property type="protein sequence ID" value="EOD16160"/>
    <property type="gene ID" value="EMIHUDRAFT_256248"/>
</dbReference>
<dbReference type="InterPro" id="IPR007062">
    <property type="entry name" value="PPI-2"/>
</dbReference>
<dbReference type="Proteomes" id="UP000013827">
    <property type="component" value="Unassembled WGS sequence"/>
</dbReference>
<dbReference type="KEGG" id="ehx:EMIHUDRAFT_256248"/>
<sequence>MRKTVSVPQTIIVVRRGDANSELRSNKLPLAGVLTDGGVMGARVVCLKGIRWDEPNLQANAEYAAANPKMKIDEPKTPYHYIGQPEPAGLYSPPEISLDVGSPRGIAVGSGSAGGASGGAPRGDEAGSCDPSSAD</sequence>
<proteinExistence type="predicted"/>